<dbReference type="PROSITE" id="PS51999">
    <property type="entry name" value="ZF_GRF"/>
    <property type="match status" value="1"/>
</dbReference>
<keyword evidence="6" id="KW-0732">Signal</keyword>
<dbReference type="Gramene" id="AUR62031302-RA">
    <property type="protein sequence ID" value="AUR62031302-RA:cds"/>
    <property type="gene ID" value="AUR62031302"/>
</dbReference>
<sequence>MRNVNWIFFFKGWWLISSRVKCRCGAFAVVRMAKSGDNAGMKFFGCPNWPVGDCGFFQWVNVLNGVDAKLRFKLFKKDTTLAEKEMEVDFLKEKLKIVEKKLDMKTEEEQVISTPILVMVPAFLGFSKGSLILFFLGLPGPILIGGSSSSPILSSAPSLSTSEYTSPKREIGLFPLSTAAPFPLLNYAPFPLSVAGPFPLSIAGPFPLSNSNSGSSGCLELISEAEGKKEDVGYAFAKSELGFITYLTLRVLWLGKVLVGGMATKGLGASSFSFNELSRVFWEGSEIVKGS</sequence>
<evidence type="ECO:0000256" key="3">
    <source>
        <dbReference type="ARBA" id="ARBA00022833"/>
    </source>
</evidence>
<evidence type="ECO:0000313" key="8">
    <source>
        <dbReference type="EnsemblPlants" id="AUR62031302-RA:cds"/>
    </source>
</evidence>
<dbReference type="PANTHER" id="PTHR33248">
    <property type="entry name" value="ZINC ION-BINDING PROTEIN"/>
    <property type="match status" value="1"/>
</dbReference>
<keyword evidence="5" id="KW-0175">Coiled coil</keyword>
<accession>A0A803MKG1</accession>
<dbReference type="Proteomes" id="UP000596660">
    <property type="component" value="Unplaced"/>
</dbReference>
<protein>
    <recommendedName>
        <fullName evidence="7">GRF-type domain-containing protein</fullName>
    </recommendedName>
</protein>
<reference evidence="8" key="1">
    <citation type="journal article" date="2017" name="Nature">
        <title>The genome of Chenopodium quinoa.</title>
        <authorList>
            <person name="Jarvis D.E."/>
            <person name="Ho Y.S."/>
            <person name="Lightfoot D.J."/>
            <person name="Schmoeckel S.M."/>
            <person name="Li B."/>
            <person name="Borm T.J.A."/>
            <person name="Ohyanagi H."/>
            <person name="Mineta K."/>
            <person name="Michell C.T."/>
            <person name="Saber N."/>
            <person name="Kharbatia N.M."/>
            <person name="Rupper R.R."/>
            <person name="Sharp A.R."/>
            <person name="Dally N."/>
            <person name="Boughton B.A."/>
            <person name="Woo Y.H."/>
            <person name="Gao G."/>
            <person name="Schijlen E.G.W.M."/>
            <person name="Guo X."/>
            <person name="Momin A.A."/>
            <person name="Negrao S."/>
            <person name="Al-Babili S."/>
            <person name="Gehring C."/>
            <person name="Roessner U."/>
            <person name="Jung C."/>
            <person name="Murphy K."/>
            <person name="Arold S.T."/>
            <person name="Gojobori T."/>
            <person name="van der Linden C.G."/>
            <person name="van Loo E.N."/>
            <person name="Jellen E.N."/>
            <person name="Maughan P.J."/>
            <person name="Tester M."/>
        </authorList>
    </citation>
    <scope>NUCLEOTIDE SEQUENCE [LARGE SCALE GENOMIC DNA]</scope>
    <source>
        <strain evidence="8">cv. PI 614886</strain>
    </source>
</reference>
<dbReference type="EnsemblPlants" id="AUR62031302-RA">
    <property type="protein sequence ID" value="AUR62031302-RA:cds"/>
    <property type="gene ID" value="AUR62031302"/>
</dbReference>
<keyword evidence="3" id="KW-0862">Zinc</keyword>
<evidence type="ECO:0000256" key="5">
    <source>
        <dbReference type="SAM" id="Coils"/>
    </source>
</evidence>
<evidence type="ECO:0000256" key="2">
    <source>
        <dbReference type="ARBA" id="ARBA00022771"/>
    </source>
</evidence>
<organism evidence="8 9">
    <name type="scientific">Chenopodium quinoa</name>
    <name type="common">Quinoa</name>
    <dbReference type="NCBI Taxonomy" id="63459"/>
    <lineage>
        <taxon>Eukaryota</taxon>
        <taxon>Viridiplantae</taxon>
        <taxon>Streptophyta</taxon>
        <taxon>Embryophyta</taxon>
        <taxon>Tracheophyta</taxon>
        <taxon>Spermatophyta</taxon>
        <taxon>Magnoliopsida</taxon>
        <taxon>eudicotyledons</taxon>
        <taxon>Gunneridae</taxon>
        <taxon>Pentapetalae</taxon>
        <taxon>Caryophyllales</taxon>
        <taxon>Chenopodiaceae</taxon>
        <taxon>Chenopodioideae</taxon>
        <taxon>Atripliceae</taxon>
        <taxon>Chenopodium</taxon>
    </lineage>
</organism>
<keyword evidence="9" id="KW-1185">Reference proteome</keyword>
<evidence type="ECO:0000256" key="6">
    <source>
        <dbReference type="SAM" id="SignalP"/>
    </source>
</evidence>
<feature type="signal peptide" evidence="6">
    <location>
        <begin position="1"/>
        <end position="22"/>
    </location>
</feature>
<proteinExistence type="predicted"/>
<evidence type="ECO:0000259" key="7">
    <source>
        <dbReference type="PROSITE" id="PS51999"/>
    </source>
</evidence>
<dbReference type="GO" id="GO:0008270">
    <property type="term" value="F:zinc ion binding"/>
    <property type="evidence" value="ECO:0007669"/>
    <property type="project" value="UniProtKB-KW"/>
</dbReference>
<reference evidence="8" key="2">
    <citation type="submission" date="2021-03" db="UniProtKB">
        <authorList>
            <consortium name="EnsemblPlants"/>
        </authorList>
    </citation>
    <scope>IDENTIFICATION</scope>
</reference>
<keyword evidence="1" id="KW-0479">Metal-binding</keyword>
<evidence type="ECO:0000256" key="1">
    <source>
        <dbReference type="ARBA" id="ARBA00022723"/>
    </source>
</evidence>
<dbReference type="Pfam" id="PF06839">
    <property type="entry name" value="Zn_ribbon_GRF"/>
    <property type="match status" value="1"/>
</dbReference>
<feature type="chain" id="PRO_5030582114" description="GRF-type domain-containing protein" evidence="6">
    <location>
        <begin position="23"/>
        <end position="291"/>
    </location>
</feature>
<feature type="coiled-coil region" evidence="5">
    <location>
        <begin position="81"/>
        <end position="108"/>
    </location>
</feature>
<dbReference type="InterPro" id="IPR010666">
    <property type="entry name" value="Znf_GRF"/>
</dbReference>
<name>A0A803MKG1_CHEQI</name>
<evidence type="ECO:0000256" key="4">
    <source>
        <dbReference type="PROSITE-ProRule" id="PRU01343"/>
    </source>
</evidence>
<evidence type="ECO:0000313" key="9">
    <source>
        <dbReference type="Proteomes" id="UP000596660"/>
    </source>
</evidence>
<feature type="domain" description="GRF-type" evidence="7">
    <location>
        <begin position="22"/>
        <end position="63"/>
    </location>
</feature>
<keyword evidence="2 4" id="KW-0863">Zinc-finger</keyword>
<dbReference type="AlphaFoldDB" id="A0A803MKG1"/>